<gene>
    <name evidence="2" type="ORF">KDH_07440</name>
</gene>
<dbReference type="RefSeq" id="WP_338247616.1">
    <property type="nucleotide sequence ID" value="NZ_BSRI01000001.1"/>
</dbReference>
<evidence type="ECO:0000313" key="2">
    <source>
        <dbReference type="EMBL" id="GLV53893.1"/>
    </source>
</evidence>
<dbReference type="EMBL" id="BSRI01000001">
    <property type="protein sequence ID" value="GLV53893.1"/>
    <property type="molecule type" value="Genomic_DNA"/>
</dbReference>
<dbReference type="PANTHER" id="PTHR43283:SF3">
    <property type="entry name" value="BETA-LACTAMASE FAMILY PROTEIN (AFU_ORTHOLOGUE AFUA_5G07500)"/>
    <property type="match status" value="1"/>
</dbReference>
<dbReference type="InterPro" id="IPR050789">
    <property type="entry name" value="Diverse_Enzym_Activities"/>
</dbReference>
<name>A0ABQ6FJV5_9CHLR</name>
<protein>
    <submittedName>
        <fullName evidence="2">Serine hydrolase</fullName>
    </submittedName>
</protein>
<feature type="domain" description="Beta-lactamase-related" evidence="1">
    <location>
        <begin position="17"/>
        <end position="379"/>
    </location>
</feature>
<sequence>MSTAGLSRARLGHMHDFMSGYVERGEIPGLITLVSRRGEVHVDVIGTMELGSAAPMRRDTIFRISSMTKPITAVATMILLEECKLRLDEPVDHWLPELAERRVLKRPGGPLNETVPAKRSITVRDLLTFCMGLGQIMASPDTYPIMQAANELQIGMGPPSPAVVPEPNEWMHRLGQLPLMHQPGEQWVYNTGSDVLGVLIARVSGKPFETFLRKRIFEPLGMKDTGFSVPETSLDRLATSYWPDNASGKLAVYDNATNSQWSHPPAFPSGAGGLVSTIDDYLAFARMLLSHGRYNNERILSRLSVETMTTDQLTSEQKAVSSLVPGFFENNSWGFGVSVATRRHDISSVPGRYGWDGGMGTSWYSDPREELIIILMTQCALASSNPSNVNFGTLAYQAIDD</sequence>
<keyword evidence="3" id="KW-1185">Reference proteome</keyword>
<evidence type="ECO:0000259" key="1">
    <source>
        <dbReference type="Pfam" id="PF00144"/>
    </source>
</evidence>
<comment type="caution">
    <text evidence="2">The sequence shown here is derived from an EMBL/GenBank/DDBJ whole genome shotgun (WGS) entry which is preliminary data.</text>
</comment>
<accession>A0ABQ6FJV5</accession>
<dbReference type="SUPFAM" id="SSF56601">
    <property type="entry name" value="beta-lactamase/transpeptidase-like"/>
    <property type="match status" value="1"/>
</dbReference>
<dbReference type="GO" id="GO:0016787">
    <property type="term" value="F:hydrolase activity"/>
    <property type="evidence" value="ECO:0007669"/>
    <property type="project" value="UniProtKB-KW"/>
</dbReference>
<dbReference type="Proteomes" id="UP001344906">
    <property type="component" value="Unassembled WGS sequence"/>
</dbReference>
<evidence type="ECO:0000313" key="3">
    <source>
        <dbReference type="Proteomes" id="UP001344906"/>
    </source>
</evidence>
<dbReference type="Gene3D" id="3.40.710.10">
    <property type="entry name" value="DD-peptidase/beta-lactamase superfamily"/>
    <property type="match status" value="1"/>
</dbReference>
<dbReference type="InterPro" id="IPR012338">
    <property type="entry name" value="Beta-lactam/transpept-like"/>
</dbReference>
<dbReference type="InterPro" id="IPR001466">
    <property type="entry name" value="Beta-lactam-related"/>
</dbReference>
<proteinExistence type="predicted"/>
<dbReference type="Pfam" id="PF00144">
    <property type="entry name" value="Beta-lactamase"/>
    <property type="match status" value="1"/>
</dbReference>
<reference evidence="2 3" key="1">
    <citation type="submission" date="2023-02" db="EMBL/GenBank/DDBJ databases">
        <title>Dictyobacter halimunensis sp. nov., a new member of the class Ktedonobacteria from forest soil in a geothermal area.</title>
        <authorList>
            <person name="Rachmania M.K."/>
            <person name="Ningsih F."/>
            <person name="Sakai Y."/>
            <person name="Yabe S."/>
            <person name="Yokota A."/>
            <person name="Sjamsuridzal W."/>
        </authorList>
    </citation>
    <scope>NUCLEOTIDE SEQUENCE [LARGE SCALE GENOMIC DNA]</scope>
    <source>
        <strain evidence="2 3">S3.2.2.5</strain>
    </source>
</reference>
<keyword evidence="2" id="KW-0378">Hydrolase</keyword>
<organism evidence="2 3">
    <name type="scientific">Dictyobacter halimunensis</name>
    <dbReference type="NCBI Taxonomy" id="3026934"/>
    <lineage>
        <taxon>Bacteria</taxon>
        <taxon>Bacillati</taxon>
        <taxon>Chloroflexota</taxon>
        <taxon>Ktedonobacteria</taxon>
        <taxon>Ktedonobacterales</taxon>
        <taxon>Dictyobacteraceae</taxon>
        <taxon>Dictyobacter</taxon>
    </lineage>
</organism>
<dbReference type="PANTHER" id="PTHR43283">
    <property type="entry name" value="BETA-LACTAMASE-RELATED"/>
    <property type="match status" value="1"/>
</dbReference>